<name>A0ABT8EFE3_9BURK</name>
<dbReference type="Proteomes" id="UP001168613">
    <property type="component" value="Unassembled WGS sequence"/>
</dbReference>
<dbReference type="PANTHER" id="PTHR36573">
    <property type="entry name" value="INTERMEMBRANE PHOSPHOLIPID TRANSPORT SYSTEM BINDING PROTEIN MLAC"/>
    <property type="match status" value="1"/>
</dbReference>
<dbReference type="Gene3D" id="1.10.10.640">
    <property type="entry name" value="phospholipid-binding protein"/>
    <property type="match status" value="1"/>
</dbReference>
<evidence type="ECO:0000313" key="2">
    <source>
        <dbReference type="EMBL" id="MDN4119980.1"/>
    </source>
</evidence>
<gene>
    <name evidence="2" type="ORF">LMS43_01630</name>
</gene>
<evidence type="ECO:0000313" key="3">
    <source>
        <dbReference type="Proteomes" id="UP001168613"/>
    </source>
</evidence>
<sequence length="224" mass="24726">MTFSLPHLGFLSVALPRKQLITCAASLILFCVASVAQANTEVVNPNGPPAEFVEAVASNALAAVKTDEAIRKGDRNAITEAVNTYVMPYVNFEKTTRLAAGRHWRQADEQQRKDLTEAFKNTLIRTYSGALAHVDTRTALTILPFRGDPKAEDVVVRSSLIQPNGSPVGVDYRLERTPEGWRVYDLNVEGIWLIQNYRNQFAEQIAKTGIDGLIKALNSQAQTQ</sequence>
<feature type="chain" id="PRO_5047531955" evidence="1">
    <location>
        <begin position="39"/>
        <end position="224"/>
    </location>
</feature>
<dbReference type="InterPro" id="IPR008869">
    <property type="entry name" value="MlaC/ttg2D"/>
</dbReference>
<accession>A0ABT8EFE3</accession>
<dbReference type="PANTHER" id="PTHR36573:SF1">
    <property type="entry name" value="INTERMEMBRANE PHOSPHOLIPID TRANSPORT SYSTEM BINDING PROTEIN MLAC"/>
    <property type="match status" value="1"/>
</dbReference>
<reference evidence="2" key="1">
    <citation type="submission" date="2021-11" db="EMBL/GenBank/DDBJ databases">
        <title>Draft genome sequence of Alcaligenes endophyticus type strain CCUG 75668T.</title>
        <authorList>
            <person name="Salva-Serra F."/>
            <person name="Duran R.E."/>
            <person name="Seeger M."/>
            <person name="Moore E.R.B."/>
            <person name="Jaen-Luchoro D."/>
        </authorList>
    </citation>
    <scope>NUCLEOTIDE SEQUENCE</scope>
    <source>
        <strain evidence="2">CCUG 75668</strain>
    </source>
</reference>
<proteinExistence type="predicted"/>
<dbReference type="Gene3D" id="3.10.450.50">
    <property type="match status" value="1"/>
</dbReference>
<comment type="caution">
    <text evidence="2">The sequence shown here is derived from an EMBL/GenBank/DDBJ whole genome shotgun (WGS) entry which is preliminary data.</text>
</comment>
<dbReference type="PIRSF" id="PIRSF004649">
    <property type="entry name" value="MlaC"/>
    <property type="match status" value="1"/>
</dbReference>
<dbReference type="EMBL" id="JAJHNU010000001">
    <property type="protein sequence ID" value="MDN4119980.1"/>
    <property type="molecule type" value="Genomic_DNA"/>
</dbReference>
<organism evidence="2 3">
    <name type="scientific">Alcaligenes endophyticus</name>
    <dbReference type="NCBI Taxonomy" id="1929088"/>
    <lineage>
        <taxon>Bacteria</taxon>
        <taxon>Pseudomonadati</taxon>
        <taxon>Pseudomonadota</taxon>
        <taxon>Betaproteobacteria</taxon>
        <taxon>Burkholderiales</taxon>
        <taxon>Alcaligenaceae</taxon>
        <taxon>Alcaligenes</taxon>
    </lineage>
</organism>
<keyword evidence="3" id="KW-1185">Reference proteome</keyword>
<evidence type="ECO:0000256" key="1">
    <source>
        <dbReference type="SAM" id="SignalP"/>
    </source>
</evidence>
<protein>
    <submittedName>
        <fullName evidence="2">ABC transporter substrate-binding protein</fullName>
    </submittedName>
</protein>
<dbReference type="Pfam" id="PF05494">
    <property type="entry name" value="MlaC"/>
    <property type="match status" value="1"/>
</dbReference>
<feature type="signal peptide" evidence="1">
    <location>
        <begin position="1"/>
        <end position="38"/>
    </location>
</feature>
<dbReference type="RefSeq" id="WP_266122683.1">
    <property type="nucleotide sequence ID" value="NZ_JAJHNU010000001.1"/>
</dbReference>
<keyword evidence="1" id="KW-0732">Signal</keyword>